<dbReference type="AlphaFoldDB" id="A0A381R0I6"/>
<accession>A0A381R0I6</accession>
<gene>
    <name evidence="2" type="ORF">METZ01_LOCUS38075</name>
</gene>
<protein>
    <submittedName>
        <fullName evidence="2">Uncharacterized protein</fullName>
    </submittedName>
</protein>
<name>A0A381R0I6_9ZZZZ</name>
<reference evidence="2" key="1">
    <citation type="submission" date="2018-05" db="EMBL/GenBank/DDBJ databases">
        <authorList>
            <person name="Lanie J.A."/>
            <person name="Ng W.-L."/>
            <person name="Kazmierczak K.M."/>
            <person name="Andrzejewski T.M."/>
            <person name="Davidsen T.M."/>
            <person name="Wayne K.J."/>
            <person name="Tettelin H."/>
            <person name="Glass J.I."/>
            <person name="Rusch D."/>
            <person name="Podicherti R."/>
            <person name="Tsui H.-C.T."/>
            <person name="Winkler M.E."/>
        </authorList>
    </citation>
    <scope>NUCLEOTIDE SEQUENCE</scope>
</reference>
<evidence type="ECO:0000256" key="1">
    <source>
        <dbReference type="SAM" id="MobiDB-lite"/>
    </source>
</evidence>
<sequence length="45" mass="5144">MNSSGGINPKINSEKKNKIKTNDEDKSNEKMFSEALKSRYLKINL</sequence>
<proteinExistence type="predicted"/>
<feature type="region of interest" description="Disordered" evidence="1">
    <location>
        <begin position="1"/>
        <end position="30"/>
    </location>
</feature>
<evidence type="ECO:0000313" key="2">
    <source>
        <dbReference type="EMBL" id="SUZ85221.1"/>
    </source>
</evidence>
<dbReference type="EMBL" id="UINC01001626">
    <property type="protein sequence ID" value="SUZ85221.1"/>
    <property type="molecule type" value="Genomic_DNA"/>
</dbReference>
<feature type="compositionally biased region" description="Basic and acidic residues" evidence="1">
    <location>
        <begin position="12"/>
        <end position="30"/>
    </location>
</feature>
<organism evidence="2">
    <name type="scientific">marine metagenome</name>
    <dbReference type="NCBI Taxonomy" id="408172"/>
    <lineage>
        <taxon>unclassified sequences</taxon>
        <taxon>metagenomes</taxon>
        <taxon>ecological metagenomes</taxon>
    </lineage>
</organism>